<dbReference type="SMART" id="SM00327">
    <property type="entry name" value="VWA"/>
    <property type="match status" value="1"/>
</dbReference>
<dbReference type="Proteomes" id="UP000317355">
    <property type="component" value="Unassembled WGS sequence"/>
</dbReference>
<feature type="compositionally biased region" description="Basic and acidic residues" evidence="5">
    <location>
        <begin position="263"/>
        <end position="274"/>
    </location>
</feature>
<keyword evidence="2" id="KW-0964">Secreted</keyword>
<dbReference type="PROSITE" id="PS50234">
    <property type="entry name" value="VWFA"/>
    <property type="match status" value="1"/>
</dbReference>
<dbReference type="AlphaFoldDB" id="A0A558CT41"/>
<comment type="caution">
    <text evidence="8">The sequence shown here is derived from an EMBL/GenBank/DDBJ whole genome shotgun (WGS) entry which is preliminary data.</text>
</comment>
<dbReference type="CDD" id="cd00198">
    <property type="entry name" value="vWFA"/>
    <property type="match status" value="1"/>
</dbReference>
<dbReference type="InterPro" id="IPR056861">
    <property type="entry name" value="HMCN1-like_VWA"/>
</dbReference>
<feature type="signal peptide" evidence="6">
    <location>
        <begin position="1"/>
        <end position="17"/>
    </location>
</feature>
<evidence type="ECO:0000256" key="2">
    <source>
        <dbReference type="ARBA" id="ARBA00022525"/>
    </source>
</evidence>
<dbReference type="InterPro" id="IPR052969">
    <property type="entry name" value="Thr-specific_kinase-like"/>
</dbReference>
<dbReference type="EMBL" id="VMRY01000080">
    <property type="protein sequence ID" value="TVT51916.1"/>
    <property type="molecule type" value="Genomic_DNA"/>
</dbReference>
<feature type="chain" id="PRO_5021992161" evidence="6">
    <location>
        <begin position="18"/>
        <end position="404"/>
    </location>
</feature>
<organism evidence="8 9">
    <name type="scientific">Sedimenticola thiotaurini</name>
    <dbReference type="NCBI Taxonomy" id="1543721"/>
    <lineage>
        <taxon>Bacteria</taxon>
        <taxon>Pseudomonadati</taxon>
        <taxon>Pseudomonadota</taxon>
        <taxon>Gammaproteobacteria</taxon>
        <taxon>Chromatiales</taxon>
        <taxon>Sedimenticolaceae</taxon>
        <taxon>Sedimenticola</taxon>
    </lineage>
</organism>
<evidence type="ECO:0000256" key="1">
    <source>
        <dbReference type="ARBA" id="ARBA00004613"/>
    </source>
</evidence>
<keyword evidence="4" id="KW-0175">Coiled coil</keyword>
<dbReference type="InterPro" id="IPR002035">
    <property type="entry name" value="VWF_A"/>
</dbReference>
<feature type="region of interest" description="Disordered" evidence="5">
    <location>
        <begin position="263"/>
        <end position="287"/>
    </location>
</feature>
<dbReference type="GO" id="GO:0005737">
    <property type="term" value="C:cytoplasm"/>
    <property type="evidence" value="ECO:0007669"/>
    <property type="project" value="TreeGrafter"/>
</dbReference>
<gene>
    <name evidence="8" type="ORF">FHK82_14655</name>
</gene>
<dbReference type="InterPro" id="IPR036465">
    <property type="entry name" value="vWFA_dom_sf"/>
</dbReference>
<sequence length="404" mass="44083">MKSKLIALSLFAATAGAVTLYPVYNSIGAVTPVELKPATPLNINHVIQQRKKIEVVFALDTTGSMGGMIEAAKEKIWSIASSMASEQSAPEIRMGLVAYRDRGDSYVTQVLDLSGDLDSMYAALMDFQAAGGGDGPESVNQALNDAVTKISWSDDKETYKVVFLVGDAPPHMDYQNDVKYPETIKIAQQSGIIINTIQCGEDRSTLQRWNQIAQLGSGSYFQVEQSGSALAISTPFDEKIAKLSEELDKTKLYYGSREEQMAQKKKQDATEKLHASSSVESRARRATFNASKSGKDNFLGKGELVDDVASGRVDIGSIEAEKLPAPMQAMAPEEQLAIIQEKAAKRDELKRQIATLAKQRSSFIKEEVATRGDAESSLDYKIFSAVKEQAEKKGLHYEADAPAY</sequence>
<dbReference type="Pfam" id="PF25106">
    <property type="entry name" value="VWA_4"/>
    <property type="match status" value="1"/>
</dbReference>
<comment type="subcellular location">
    <subcellularLocation>
        <location evidence="1">Secreted</location>
    </subcellularLocation>
</comment>
<feature type="coiled-coil region" evidence="4">
    <location>
        <begin position="339"/>
        <end position="366"/>
    </location>
</feature>
<evidence type="ECO:0000256" key="4">
    <source>
        <dbReference type="SAM" id="Coils"/>
    </source>
</evidence>
<reference evidence="8 9" key="1">
    <citation type="submission" date="2019-07" db="EMBL/GenBank/DDBJ databases">
        <title>The pathways for chlorine oxyanion respiration interact through the shared metabolite chlorate.</title>
        <authorList>
            <person name="Barnum T.P."/>
            <person name="Cheng Y."/>
            <person name="Hill K.A."/>
            <person name="Lucas L.N."/>
            <person name="Carlson H.K."/>
            <person name="Coates J.D."/>
        </authorList>
    </citation>
    <scope>NUCLEOTIDE SEQUENCE [LARGE SCALE GENOMIC DNA]</scope>
    <source>
        <strain evidence="8">BK-3</strain>
    </source>
</reference>
<evidence type="ECO:0000313" key="9">
    <source>
        <dbReference type="Proteomes" id="UP000317355"/>
    </source>
</evidence>
<evidence type="ECO:0000256" key="3">
    <source>
        <dbReference type="ARBA" id="ARBA00022729"/>
    </source>
</evidence>
<dbReference type="Gene3D" id="3.40.50.410">
    <property type="entry name" value="von Willebrand factor, type A domain"/>
    <property type="match status" value="1"/>
</dbReference>
<keyword evidence="3 6" id="KW-0732">Signal</keyword>
<evidence type="ECO:0000256" key="6">
    <source>
        <dbReference type="SAM" id="SignalP"/>
    </source>
</evidence>
<accession>A0A558CT41</accession>
<name>A0A558CT41_9GAMM</name>
<evidence type="ECO:0000259" key="7">
    <source>
        <dbReference type="PROSITE" id="PS50234"/>
    </source>
</evidence>
<evidence type="ECO:0000256" key="5">
    <source>
        <dbReference type="SAM" id="MobiDB-lite"/>
    </source>
</evidence>
<feature type="domain" description="VWFA" evidence="7">
    <location>
        <begin position="54"/>
        <end position="240"/>
    </location>
</feature>
<proteinExistence type="predicted"/>
<dbReference type="PANTHER" id="PTHR47763:SF1">
    <property type="entry name" value="DUF659 DOMAIN-CONTAINING PROTEIN"/>
    <property type="match status" value="1"/>
</dbReference>
<dbReference type="SUPFAM" id="SSF53300">
    <property type="entry name" value="vWA-like"/>
    <property type="match status" value="1"/>
</dbReference>
<evidence type="ECO:0000313" key="8">
    <source>
        <dbReference type="EMBL" id="TVT51916.1"/>
    </source>
</evidence>
<dbReference type="PANTHER" id="PTHR47763">
    <property type="entry name" value="ALPHA-PROTEIN KINASE VWKA"/>
    <property type="match status" value="1"/>
</dbReference>
<protein>
    <submittedName>
        <fullName evidence="8">VWA domain-containing protein</fullName>
    </submittedName>
</protein>
<dbReference type="GO" id="GO:0004674">
    <property type="term" value="F:protein serine/threonine kinase activity"/>
    <property type="evidence" value="ECO:0007669"/>
    <property type="project" value="TreeGrafter"/>
</dbReference>